<proteinExistence type="inferred from homology"/>
<feature type="domain" description="Glycosyltransferase N-terminal" evidence="2">
    <location>
        <begin position="8"/>
        <end position="102"/>
    </location>
</feature>
<dbReference type="PANTHER" id="PTHR11926:SF1392">
    <property type="entry name" value="GLYCOSYLTRANSFERASE"/>
    <property type="match status" value="1"/>
</dbReference>
<dbReference type="AlphaFoldDB" id="A0A6J5WZG8"/>
<dbReference type="GO" id="GO:0080043">
    <property type="term" value="F:quercetin 3-O-glucosyltransferase activity"/>
    <property type="evidence" value="ECO:0007669"/>
    <property type="project" value="TreeGrafter"/>
</dbReference>
<organism evidence="3 4">
    <name type="scientific">Prunus armeniaca</name>
    <name type="common">Apricot</name>
    <name type="synonym">Armeniaca vulgaris</name>
    <dbReference type="NCBI Taxonomy" id="36596"/>
    <lineage>
        <taxon>Eukaryota</taxon>
        <taxon>Viridiplantae</taxon>
        <taxon>Streptophyta</taxon>
        <taxon>Embryophyta</taxon>
        <taxon>Tracheophyta</taxon>
        <taxon>Spermatophyta</taxon>
        <taxon>Magnoliopsida</taxon>
        <taxon>eudicotyledons</taxon>
        <taxon>Gunneridae</taxon>
        <taxon>Pentapetalae</taxon>
        <taxon>rosids</taxon>
        <taxon>fabids</taxon>
        <taxon>Rosales</taxon>
        <taxon>Rosaceae</taxon>
        <taxon>Amygdaloideae</taxon>
        <taxon>Amygdaleae</taxon>
        <taxon>Prunus</taxon>
    </lineage>
</organism>
<dbReference type="Proteomes" id="UP000507245">
    <property type="component" value="Unassembled WGS sequence"/>
</dbReference>
<comment type="similarity">
    <text evidence="1">Belongs to the UDP-glycosyltransferase family.</text>
</comment>
<dbReference type="SUPFAM" id="SSF53756">
    <property type="entry name" value="UDP-Glycosyltransferase/glycogen phosphorylase"/>
    <property type="match status" value="1"/>
</dbReference>
<dbReference type="Pfam" id="PF26168">
    <property type="entry name" value="Glyco_transf_N"/>
    <property type="match status" value="1"/>
</dbReference>
<dbReference type="GO" id="GO:0080044">
    <property type="term" value="F:quercetin 7-O-glucosyltransferase activity"/>
    <property type="evidence" value="ECO:0007669"/>
    <property type="project" value="TreeGrafter"/>
</dbReference>
<dbReference type="PANTHER" id="PTHR11926">
    <property type="entry name" value="GLUCOSYL/GLUCURONOSYL TRANSFERASES"/>
    <property type="match status" value="1"/>
</dbReference>
<dbReference type="OrthoDB" id="1139042at2759"/>
<evidence type="ECO:0000259" key="2">
    <source>
        <dbReference type="Pfam" id="PF26168"/>
    </source>
</evidence>
<dbReference type="Gene3D" id="3.40.50.2000">
    <property type="entry name" value="Glycogen Phosphorylase B"/>
    <property type="match status" value="1"/>
</dbReference>
<evidence type="ECO:0000256" key="1">
    <source>
        <dbReference type="ARBA" id="ARBA00009995"/>
    </source>
</evidence>
<evidence type="ECO:0000313" key="3">
    <source>
        <dbReference type="EMBL" id="CAB4305335.1"/>
    </source>
</evidence>
<protein>
    <recommendedName>
        <fullName evidence="2">Glycosyltransferase N-terminal domain-containing protein</fullName>
    </recommendedName>
</protein>
<dbReference type="InterPro" id="IPR058980">
    <property type="entry name" value="Glyco_transf_N"/>
</dbReference>
<name>A0A6J5WZG8_PRUAR</name>
<keyword evidence="4" id="KW-1185">Reference proteome</keyword>
<sequence length="258" mass="28857">MAMKQPHVVIFPFPLQGHMKPLLCLAELLCHAGLHVTYVNTHHNHQRLANRQALSTHFPTLHFESISDGLPEDDPRTPSSQLLIALKTSIRPHFRELLKTISLKAESNDALVPPPSCIVTDGIVTFAFDVAEELGLPILSYNVPCPRYLWTCLCLPKLIENGQLPFQGKNDDMNVEITGVPGMEGLLHRQDLPGFCRVKQADHPSLQFAINETQTLKRASALILDTVYELDALAFPTWPSRFPRFTPLDRSTLSSTPK</sequence>
<gene>
    <name evidence="3" type="ORF">ORAREDHAP_LOCUS23319</name>
</gene>
<dbReference type="EMBL" id="CAEKKB010000003">
    <property type="protein sequence ID" value="CAB4305335.1"/>
    <property type="molecule type" value="Genomic_DNA"/>
</dbReference>
<accession>A0A6J5WZG8</accession>
<reference evidence="4" key="1">
    <citation type="journal article" date="2020" name="Genome Biol.">
        <title>Gamete binning: chromosome-level and haplotype-resolved genome assembly enabled by high-throughput single-cell sequencing of gamete genomes.</title>
        <authorList>
            <person name="Campoy J.A."/>
            <person name="Sun H."/>
            <person name="Goel M."/>
            <person name="Jiao W.-B."/>
            <person name="Folz-Donahue K."/>
            <person name="Wang N."/>
            <person name="Rubio M."/>
            <person name="Liu C."/>
            <person name="Kukat C."/>
            <person name="Ruiz D."/>
            <person name="Huettel B."/>
            <person name="Schneeberger K."/>
        </authorList>
    </citation>
    <scope>NUCLEOTIDE SEQUENCE [LARGE SCALE GENOMIC DNA]</scope>
    <source>
        <strain evidence="4">cv. Rojo Pasion</strain>
    </source>
</reference>
<evidence type="ECO:0000313" key="4">
    <source>
        <dbReference type="Proteomes" id="UP000507245"/>
    </source>
</evidence>